<keyword evidence="6" id="KW-0368">Histidine biosynthesis</keyword>
<dbReference type="GO" id="GO:0004359">
    <property type="term" value="F:glutaminase activity"/>
    <property type="evidence" value="ECO:0007669"/>
    <property type="project" value="UniProtKB-EC"/>
</dbReference>
<proteinExistence type="predicted"/>
<evidence type="ECO:0000256" key="7">
    <source>
        <dbReference type="ARBA" id="ARBA00023239"/>
    </source>
</evidence>
<dbReference type="UniPathway" id="UPA00031">
    <property type="reaction ID" value="UER00010"/>
</dbReference>
<dbReference type="AlphaFoldDB" id="T0YPH3"/>
<evidence type="ECO:0000256" key="9">
    <source>
        <dbReference type="ARBA" id="ARBA00049534"/>
    </source>
</evidence>
<feature type="domain" description="Glutamine amidotransferase" evidence="10">
    <location>
        <begin position="5"/>
        <end position="128"/>
    </location>
</feature>
<feature type="non-terminal residue" evidence="11">
    <location>
        <position position="1"/>
    </location>
</feature>
<gene>
    <name evidence="11" type="ORF">B2A_13044</name>
</gene>
<dbReference type="InterPro" id="IPR010139">
    <property type="entry name" value="Imidazole-glycPsynth_HisH"/>
</dbReference>
<reference evidence="11" key="1">
    <citation type="submission" date="2013-08" db="EMBL/GenBank/DDBJ databases">
        <authorList>
            <person name="Mendez C."/>
            <person name="Richter M."/>
            <person name="Ferrer M."/>
            <person name="Sanchez J."/>
        </authorList>
    </citation>
    <scope>NUCLEOTIDE SEQUENCE</scope>
</reference>
<comment type="subunit">
    <text evidence="2">Heterodimer of HisH and HisF.</text>
</comment>
<keyword evidence="5" id="KW-0315">Glutamine amidotransferase</keyword>
<evidence type="ECO:0000256" key="2">
    <source>
        <dbReference type="ARBA" id="ARBA00011152"/>
    </source>
</evidence>
<evidence type="ECO:0000256" key="1">
    <source>
        <dbReference type="ARBA" id="ARBA00005091"/>
    </source>
</evidence>
<evidence type="ECO:0000259" key="10">
    <source>
        <dbReference type="Pfam" id="PF00117"/>
    </source>
</evidence>
<evidence type="ECO:0000256" key="8">
    <source>
        <dbReference type="ARBA" id="ARBA00047838"/>
    </source>
</evidence>
<dbReference type="GO" id="GO:0000107">
    <property type="term" value="F:imidazoleglycerol-phosphate synthase activity"/>
    <property type="evidence" value="ECO:0007669"/>
    <property type="project" value="TreeGrafter"/>
</dbReference>
<evidence type="ECO:0000256" key="6">
    <source>
        <dbReference type="ARBA" id="ARBA00023102"/>
    </source>
</evidence>
<protein>
    <submittedName>
        <fullName evidence="11">Imidazole glycerol phosphate synthase subunit HisH</fullName>
    </submittedName>
</protein>
<comment type="pathway">
    <text evidence="1">Amino-acid biosynthesis; L-histidine biosynthesis; L-histidine from 5-phospho-alpha-D-ribose 1-diphosphate: step 5/9.</text>
</comment>
<dbReference type="Pfam" id="PF00117">
    <property type="entry name" value="GATase"/>
    <property type="match status" value="1"/>
</dbReference>
<dbReference type="NCBIfam" id="TIGR01855">
    <property type="entry name" value="IMP_synth_hisH"/>
    <property type="match status" value="1"/>
</dbReference>
<comment type="catalytic activity">
    <reaction evidence="8">
        <text>5-[(5-phospho-1-deoxy-D-ribulos-1-ylimino)methylamino]-1-(5-phospho-beta-D-ribosyl)imidazole-4-carboxamide + L-glutamine = D-erythro-1-(imidazol-4-yl)glycerol 3-phosphate + 5-amino-1-(5-phospho-beta-D-ribosyl)imidazole-4-carboxamide + L-glutamate + H(+)</text>
        <dbReference type="Rhea" id="RHEA:24793"/>
        <dbReference type="ChEBI" id="CHEBI:15378"/>
        <dbReference type="ChEBI" id="CHEBI:29985"/>
        <dbReference type="ChEBI" id="CHEBI:58278"/>
        <dbReference type="ChEBI" id="CHEBI:58359"/>
        <dbReference type="ChEBI" id="CHEBI:58475"/>
        <dbReference type="ChEBI" id="CHEBI:58525"/>
        <dbReference type="EC" id="4.3.2.10"/>
    </reaction>
</comment>
<evidence type="ECO:0000256" key="3">
    <source>
        <dbReference type="ARBA" id="ARBA00022605"/>
    </source>
</evidence>
<dbReference type="PANTHER" id="PTHR42701:SF1">
    <property type="entry name" value="IMIDAZOLE GLYCEROL PHOSPHATE SYNTHASE SUBUNIT HISH"/>
    <property type="match status" value="1"/>
</dbReference>
<dbReference type="InterPro" id="IPR017926">
    <property type="entry name" value="GATASE"/>
</dbReference>
<accession>T0YPH3</accession>
<keyword evidence="3" id="KW-0028">Amino-acid biosynthesis</keyword>
<dbReference type="PROSITE" id="PS51273">
    <property type="entry name" value="GATASE_TYPE_1"/>
    <property type="match status" value="1"/>
</dbReference>
<dbReference type="GO" id="GO:0016829">
    <property type="term" value="F:lyase activity"/>
    <property type="evidence" value="ECO:0007669"/>
    <property type="project" value="UniProtKB-KW"/>
</dbReference>
<sequence length="130" mass="14175">PSLTQPVLGICLGMQLLFERSEEGSTPCLGILPGRVRRLTAAAGRPVPHMGWNRLEDWKADPLLAGLAPGPYFYFVHGYGVPACELTVAPVEYGEALSAVVRQDNFWGVQFHPERSAASGARLLRNFLSL</sequence>
<evidence type="ECO:0000256" key="4">
    <source>
        <dbReference type="ARBA" id="ARBA00022801"/>
    </source>
</evidence>
<name>T0YPH3_9ZZZZ</name>
<comment type="caution">
    <text evidence="11">The sequence shown here is derived from an EMBL/GenBank/DDBJ whole genome shotgun (WGS) entry which is preliminary data.</text>
</comment>
<dbReference type="PRINTS" id="PR00097">
    <property type="entry name" value="ANTSNTHASEII"/>
</dbReference>
<keyword evidence="7" id="KW-0456">Lyase</keyword>
<dbReference type="GO" id="GO:0000105">
    <property type="term" value="P:L-histidine biosynthetic process"/>
    <property type="evidence" value="ECO:0007669"/>
    <property type="project" value="UniProtKB-UniPathway"/>
</dbReference>
<evidence type="ECO:0000313" key="11">
    <source>
        <dbReference type="EMBL" id="EQD33652.1"/>
    </source>
</evidence>
<organism evidence="11">
    <name type="scientific">mine drainage metagenome</name>
    <dbReference type="NCBI Taxonomy" id="410659"/>
    <lineage>
        <taxon>unclassified sequences</taxon>
        <taxon>metagenomes</taxon>
        <taxon>ecological metagenomes</taxon>
    </lineage>
</organism>
<dbReference type="PRINTS" id="PR00096">
    <property type="entry name" value="GATASE"/>
</dbReference>
<comment type="catalytic activity">
    <reaction evidence="9">
        <text>L-glutamine + H2O = L-glutamate + NH4(+)</text>
        <dbReference type="Rhea" id="RHEA:15889"/>
        <dbReference type="ChEBI" id="CHEBI:15377"/>
        <dbReference type="ChEBI" id="CHEBI:28938"/>
        <dbReference type="ChEBI" id="CHEBI:29985"/>
        <dbReference type="ChEBI" id="CHEBI:58359"/>
        <dbReference type="EC" id="3.5.1.2"/>
    </reaction>
</comment>
<keyword evidence="4" id="KW-0378">Hydrolase</keyword>
<evidence type="ECO:0000256" key="5">
    <source>
        <dbReference type="ARBA" id="ARBA00022962"/>
    </source>
</evidence>
<dbReference type="EMBL" id="AUZZ01009429">
    <property type="protein sequence ID" value="EQD33652.1"/>
    <property type="molecule type" value="Genomic_DNA"/>
</dbReference>
<dbReference type="PANTHER" id="PTHR42701">
    <property type="entry name" value="IMIDAZOLE GLYCEROL PHOSPHATE SYNTHASE SUBUNIT HISH"/>
    <property type="match status" value="1"/>
</dbReference>
<dbReference type="InterPro" id="IPR029062">
    <property type="entry name" value="Class_I_gatase-like"/>
</dbReference>
<dbReference type="Gene3D" id="3.40.50.880">
    <property type="match status" value="1"/>
</dbReference>
<reference evidence="11" key="2">
    <citation type="journal article" date="2014" name="ISME J.">
        <title>Microbial stratification in low pH oxic and suboxic macroscopic growths along an acid mine drainage.</title>
        <authorList>
            <person name="Mendez-Garcia C."/>
            <person name="Mesa V."/>
            <person name="Sprenger R.R."/>
            <person name="Richter M."/>
            <person name="Diez M.S."/>
            <person name="Solano J."/>
            <person name="Bargiela R."/>
            <person name="Golyshina O.V."/>
            <person name="Manteca A."/>
            <person name="Ramos J.L."/>
            <person name="Gallego J.R."/>
            <person name="Llorente I."/>
            <person name="Martins Dos Santos V.A."/>
            <person name="Jensen O.N."/>
            <person name="Pelaez A.I."/>
            <person name="Sanchez J."/>
            <person name="Ferrer M."/>
        </authorList>
    </citation>
    <scope>NUCLEOTIDE SEQUENCE</scope>
</reference>
<dbReference type="SUPFAM" id="SSF52317">
    <property type="entry name" value="Class I glutamine amidotransferase-like"/>
    <property type="match status" value="1"/>
</dbReference>